<evidence type="ECO:0000313" key="5">
    <source>
        <dbReference type="Proteomes" id="UP000183076"/>
    </source>
</evidence>
<feature type="domain" description="HTH tetR-type" evidence="3">
    <location>
        <begin position="21"/>
        <end position="81"/>
    </location>
</feature>
<dbReference type="RefSeq" id="WP_074637116.1">
    <property type="nucleotide sequence ID" value="NZ_CP160850.1"/>
</dbReference>
<dbReference type="Proteomes" id="UP000183076">
    <property type="component" value="Unassembled WGS sequence"/>
</dbReference>
<dbReference type="InterPro" id="IPR001647">
    <property type="entry name" value="HTH_TetR"/>
</dbReference>
<dbReference type="STRING" id="60137.SAMN04488041_10796"/>
<dbReference type="Pfam" id="PF00440">
    <property type="entry name" value="TetR_N"/>
    <property type="match status" value="1"/>
</dbReference>
<dbReference type="PRINTS" id="PR00455">
    <property type="entry name" value="HTHTETR"/>
</dbReference>
<protein>
    <submittedName>
        <fullName evidence="4">Transcriptional regulator, TetR family</fullName>
    </submittedName>
</protein>
<organism evidence="4 5">
    <name type="scientific">Sulfitobacter pontiacus</name>
    <dbReference type="NCBI Taxonomy" id="60137"/>
    <lineage>
        <taxon>Bacteria</taxon>
        <taxon>Pseudomonadati</taxon>
        <taxon>Pseudomonadota</taxon>
        <taxon>Alphaproteobacteria</taxon>
        <taxon>Rhodobacterales</taxon>
        <taxon>Roseobacteraceae</taxon>
        <taxon>Sulfitobacter</taxon>
    </lineage>
</organism>
<reference evidence="5" key="1">
    <citation type="submission" date="2016-10" db="EMBL/GenBank/DDBJ databases">
        <authorList>
            <person name="Varghese N."/>
            <person name="Submissions S."/>
        </authorList>
    </citation>
    <scope>NUCLEOTIDE SEQUENCE [LARGE SCALE GENOMIC DNA]</scope>
    <source>
        <strain evidence="5">DSM 10014</strain>
    </source>
</reference>
<keyword evidence="1 2" id="KW-0238">DNA-binding</keyword>
<proteinExistence type="predicted"/>
<dbReference type="EMBL" id="FNNB01000007">
    <property type="protein sequence ID" value="SDX45880.1"/>
    <property type="molecule type" value="Genomic_DNA"/>
</dbReference>
<dbReference type="Gene3D" id="1.10.357.10">
    <property type="entry name" value="Tetracycline Repressor, domain 2"/>
    <property type="match status" value="1"/>
</dbReference>
<name>A0A1H3BV27_9RHOB</name>
<dbReference type="AlphaFoldDB" id="A0A1H3BV27"/>
<dbReference type="SUPFAM" id="SSF46689">
    <property type="entry name" value="Homeodomain-like"/>
    <property type="match status" value="1"/>
</dbReference>
<sequence>MVPIIFGPLRTRETPRQSRAVTRVHVILNATAALLAENRLQDLTTTAIATRAGVPVSSIYRYFPTLDDVLLELYSQTANELRAKLFASLDDVHAHTTWRDRLRAVLDVQRRYLARHPYYRPLLLHFATKRGPLAIEDDDHDDLVRFLCNRWESGADGFQGGDPVVVAKTTIQISLAMEDLVAAQADRRSSRPYSQELTKVLERYLAQYLSD</sequence>
<dbReference type="PANTHER" id="PTHR30055">
    <property type="entry name" value="HTH-TYPE TRANSCRIPTIONAL REGULATOR RUTR"/>
    <property type="match status" value="1"/>
</dbReference>
<accession>A0A1H3BV27</accession>
<gene>
    <name evidence="4" type="ORF">SAMN04488041_10796</name>
</gene>
<evidence type="ECO:0000259" key="3">
    <source>
        <dbReference type="PROSITE" id="PS50977"/>
    </source>
</evidence>
<evidence type="ECO:0000256" key="2">
    <source>
        <dbReference type="PROSITE-ProRule" id="PRU00335"/>
    </source>
</evidence>
<dbReference type="GO" id="GO:0003677">
    <property type="term" value="F:DNA binding"/>
    <property type="evidence" value="ECO:0007669"/>
    <property type="project" value="UniProtKB-UniRule"/>
</dbReference>
<dbReference type="InterPro" id="IPR050109">
    <property type="entry name" value="HTH-type_TetR-like_transc_reg"/>
</dbReference>
<dbReference type="PROSITE" id="PS50977">
    <property type="entry name" value="HTH_TETR_2"/>
    <property type="match status" value="1"/>
</dbReference>
<evidence type="ECO:0000256" key="1">
    <source>
        <dbReference type="ARBA" id="ARBA00023125"/>
    </source>
</evidence>
<dbReference type="GeneID" id="94022340"/>
<evidence type="ECO:0000313" key="4">
    <source>
        <dbReference type="EMBL" id="SDX45880.1"/>
    </source>
</evidence>
<dbReference type="InterPro" id="IPR009057">
    <property type="entry name" value="Homeodomain-like_sf"/>
</dbReference>
<feature type="DNA-binding region" description="H-T-H motif" evidence="2">
    <location>
        <begin position="44"/>
        <end position="63"/>
    </location>
</feature>